<organism evidence="1 3">
    <name type="scientific">Polaribacter dokdonensis DSW-5</name>
    <dbReference type="NCBI Taxonomy" id="1300348"/>
    <lineage>
        <taxon>Bacteria</taxon>
        <taxon>Pseudomonadati</taxon>
        <taxon>Bacteroidota</taxon>
        <taxon>Flavobacteriia</taxon>
        <taxon>Flavobacteriales</taxon>
        <taxon>Flavobacteriaceae</taxon>
    </lineage>
</organism>
<dbReference type="Pfam" id="PF14595">
    <property type="entry name" value="Thioredoxin_9"/>
    <property type="match status" value="1"/>
</dbReference>
<dbReference type="InterPro" id="IPR036249">
    <property type="entry name" value="Thioredoxin-like_sf"/>
</dbReference>
<dbReference type="RefSeq" id="WP_053973831.1">
    <property type="nucleotide sequence ID" value="NZ_FNUE01000001.1"/>
</dbReference>
<evidence type="ECO:0000313" key="3">
    <source>
        <dbReference type="Proteomes" id="UP000037716"/>
    </source>
</evidence>
<accession>A0A0M9CGU4</accession>
<dbReference type="Proteomes" id="UP000037716">
    <property type="component" value="Unassembled WGS sequence"/>
</dbReference>
<name>A0A0M9CGU4_9FLAO</name>
<proteinExistence type="predicted"/>
<sequence>MKDIIQESLKNTYTYLEYKNLVKHLLAEGKSTGPNQSEALTNYSLLNDKRMKRLDKTIKLTENTQLEIAKVTQPQTWLVITEGWCGDAAQNLPVIDKMASLNSNIELKLVLRDENLALMDLFLTNGGRSIPKLIILDKDVNVINTWGPRPKVATKMVADYKAEHGALDATFKQDLQVWYNKDKGQSTQNDFVEMIQNSFLKEA</sequence>
<dbReference type="OrthoDB" id="6120799at2"/>
<dbReference type="EMBL" id="FNUE01000001">
    <property type="protein sequence ID" value="SEE05808.1"/>
    <property type="molecule type" value="Genomic_DNA"/>
</dbReference>
<reference evidence="2 4" key="2">
    <citation type="submission" date="2016-10" db="EMBL/GenBank/DDBJ databases">
        <authorList>
            <person name="Varghese N."/>
            <person name="Submissions S."/>
        </authorList>
    </citation>
    <scope>NUCLEOTIDE SEQUENCE [LARGE SCALE GENOMIC DNA]</scope>
    <source>
        <strain evidence="2 4">DSW-5</strain>
    </source>
</reference>
<evidence type="ECO:0000313" key="2">
    <source>
        <dbReference type="EMBL" id="SEE05808.1"/>
    </source>
</evidence>
<evidence type="ECO:0000313" key="1">
    <source>
        <dbReference type="EMBL" id="KOY51675.1"/>
    </source>
</evidence>
<dbReference type="SUPFAM" id="SSF52833">
    <property type="entry name" value="Thioredoxin-like"/>
    <property type="match status" value="1"/>
</dbReference>
<dbReference type="EMBL" id="LGBR01000001">
    <property type="protein sequence ID" value="KOY51675.1"/>
    <property type="molecule type" value="Genomic_DNA"/>
</dbReference>
<dbReference type="Gene3D" id="3.40.30.10">
    <property type="entry name" value="Glutaredoxin"/>
    <property type="match status" value="1"/>
</dbReference>
<protein>
    <submittedName>
        <fullName evidence="1">Putative thiol-disulfide isomerase</fullName>
    </submittedName>
    <submittedName>
        <fullName evidence="2">Thioredoxin</fullName>
    </submittedName>
</protein>
<keyword evidence="4" id="KW-1185">Reference proteome</keyword>
<comment type="caution">
    <text evidence="1">The sequence shown here is derived from an EMBL/GenBank/DDBJ whole genome shotgun (WGS) entry which is preliminary data.</text>
</comment>
<keyword evidence="1" id="KW-0413">Isomerase</keyword>
<reference evidence="1 3" key="1">
    <citation type="submission" date="2015-07" db="EMBL/GenBank/DDBJ databases">
        <title>Genome of Polaribacter dokdonenesis DSW-5, isolated from seawater off Dokdo in Korea.</title>
        <authorList>
            <person name="Yoon K."/>
            <person name="Song J.Y."/>
            <person name="Kim J.F."/>
        </authorList>
    </citation>
    <scope>NUCLEOTIDE SEQUENCE [LARGE SCALE GENOMIC DNA]</scope>
    <source>
        <strain evidence="1 3">DSW-5</strain>
    </source>
</reference>
<gene>
    <name evidence="1" type="ORF">I602_1235</name>
    <name evidence="2" type="ORF">SAMN05444353_0537</name>
</gene>
<dbReference type="Proteomes" id="UP000183071">
    <property type="component" value="Unassembled WGS sequence"/>
</dbReference>
<dbReference type="AlphaFoldDB" id="A0A0M9CGU4"/>
<dbReference type="STRING" id="1300348.I602_1235"/>
<dbReference type="GO" id="GO:0016853">
    <property type="term" value="F:isomerase activity"/>
    <property type="evidence" value="ECO:0007669"/>
    <property type="project" value="UniProtKB-KW"/>
</dbReference>
<evidence type="ECO:0000313" key="4">
    <source>
        <dbReference type="Proteomes" id="UP000183071"/>
    </source>
</evidence>
<dbReference type="PATRIC" id="fig|1300348.6.peg.1234"/>